<dbReference type="GO" id="GO:0015920">
    <property type="term" value="P:lipopolysaccharide transport"/>
    <property type="evidence" value="ECO:0007669"/>
    <property type="project" value="TreeGrafter"/>
</dbReference>
<comment type="subcellular location">
    <subcellularLocation>
        <location evidence="1">Cell membrane</location>
        <topology evidence="1">Multi-pass membrane protein</topology>
    </subcellularLocation>
</comment>
<dbReference type="eggNOG" id="COG1682">
    <property type="taxonomic scope" value="Bacteria"/>
</dbReference>
<keyword evidence="4" id="KW-1003">Cell membrane</keyword>
<evidence type="ECO:0000256" key="3">
    <source>
        <dbReference type="ARBA" id="ARBA00022448"/>
    </source>
</evidence>
<keyword evidence="6 9" id="KW-1133">Transmembrane helix</keyword>
<reference evidence="11 12" key="1">
    <citation type="journal article" date="2010" name="Stand. Genomic Sci.">
        <title>Complete genome sequence of Desulfarculus baarsii type strain (2st14).</title>
        <authorList>
            <person name="Sun H."/>
            <person name="Spring S."/>
            <person name="Lapidus A."/>
            <person name="Davenport K."/>
            <person name="Del Rio T.G."/>
            <person name="Tice H."/>
            <person name="Nolan M."/>
            <person name="Copeland A."/>
            <person name="Cheng J.F."/>
            <person name="Lucas S."/>
            <person name="Tapia R."/>
            <person name="Goodwin L."/>
            <person name="Pitluck S."/>
            <person name="Ivanova N."/>
            <person name="Pagani I."/>
            <person name="Mavromatis K."/>
            <person name="Ovchinnikova G."/>
            <person name="Pati A."/>
            <person name="Chen A."/>
            <person name="Palaniappan K."/>
            <person name="Hauser L."/>
            <person name="Chang Y.J."/>
            <person name="Jeffries C.D."/>
            <person name="Detter J.C."/>
            <person name="Han C."/>
            <person name="Rohde M."/>
            <person name="Brambilla E."/>
            <person name="Goker M."/>
            <person name="Woyke T."/>
            <person name="Bristow J."/>
            <person name="Eisen J.A."/>
            <person name="Markowitz V."/>
            <person name="Hugenholtz P."/>
            <person name="Kyrpides N.C."/>
            <person name="Klenk H.P."/>
            <person name="Land M."/>
        </authorList>
    </citation>
    <scope>NUCLEOTIDE SEQUENCE [LARGE SCALE GENOMIC DNA]</scope>
    <source>
        <strain evidence="12">ATCC 33931 / DSM 2075 / LMG 7858 / VKM B-1802 / 2st14</strain>
    </source>
</reference>
<dbReference type="GO" id="GO:0140359">
    <property type="term" value="F:ABC-type transporter activity"/>
    <property type="evidence" value="ECO:0007669"/>
    <property type="project" value="InterPro"/>
</dbReference>
<dbReference type="PANTHER" id="PTHR30413">
    <property type="entry name" value="INNER MEMBRANE TRANSPORT PERMEASE"/>
    <property type="match status" value="1"/>
</dbReference>
<feature type="transmembrane region" description="Helical" evidence="9">
    <location>
        <begin position="47"/>
        <end position="72"/>
    </location>
</feature>
<evidence type="ECO:0000256" key="9">
    <source>
        <dbReference type="SAM" id="Phobius"/>
    </source>
</evidence>
<feature type="transmembrane region" description="Helical" evidence="9">
    <location>
        <begin position="241"/>
        <end position="261"/>
    </location>
</feature>
<sequence>MAAGGIGPNQLWTCRMPLTDIADGWKRRSNWAYLAYSDLKHNYNRTLLGPLWASLQWGLTIVIKGFVFALIFKVELASYLPFLTVGLLLWQWMSNMMTQGVTVFITNRAIIESISMPMSFHVFRSVFFLFLYFCNHMVVFAIVAVVFRVAVSAVSFLAIGGVALIYLSGLCVVAVFGVAGARIRDVIPLVGALVNLGFFVTPIMWQREMLGARTWIADWNPLYHYIELVRAPLLGQAPAELSWWVAGGCTAGLLLVALAVFGRYRKQIPYWL</sequence>
<organism evidence="11 12">
    <name type="scientific">Desulfarculus baarsii (strain ATCC 33931 / DSM 2075 / LMG 7858 / VKM B-1802 / 2st14)</name>
    <dbReference type="NCBI Taxonomy" id="644282"/>
    <lineage>
        <taxon>Bacteria</taxon>
        <taxon>Pseudomonadati</taxon>
        <taxon>Thermodesulfobacteriota</taxon>
        <taxon>Desulfarculia</taxon>
        <taxon>Desulfarculales</taxon>
        <taxon>Desulfarculaceae</taxon>
        <taxon>Desulfarculus</taxon>
    </lineage>
</organism>
<dbReference type="Proteomes" id="UP000009047">
    <property type="component" value="Chromosome"/>
</dbReference>
<evidence type="ECO:0000256" key="2">
    <source>
        <dbReference type="ARBA" id="ARBA00007783"/>
    </source>
</evidence>
<keyword evidence="12" id="KW-1185">Reference proteome</keyword>
<dbReference type="EMBL" id="CP002085">
    <property type="protein sequence ID" value="ADK83683.1"/>
    <property type="molecule type" value="Genomic_DNA"/>
</dbReference>
<evidence type="ECO:0000313" key="12">
    <source>
        <dbReference type="Proteomes" id="UP000009047"/>
    </source>
</evidence>
<feature type="domain" description="ABC-2 type transporter transmembrane" evidence="10">
    <location>
        <begin position="42"/>
        <end position="232"/>
    </location>
</feature>
<keyword evidence="7" id="KW-0625">Polysaccharide transport</keyword>
<dbReference type="PANTHER" id="PTHR30413:SF10">
    <property type="entry name" value="CAPSULE POLYSACCHARIDE EXPORT INNER-MEMBRANE PROTEIN CTRC"/>
    <property type="match status" value="1"/>
</dbReference>
<comment type="similarity">
    <text evidence="2">Belongs to the ABC-2 integral membrane protein family.</text>
</comment>
<dbReference type="HOGENOM" id="CLU_060703_0_0_7"/>
<evidence type="ECO:0000256" key="7">
    <source>
        <dbReference type="ARBA" id="ARBA00023047"/>
    </source>
</evidence>
<dbReference type="GO" id="GO:0015774">
    <property type="term" value="P:polysaccharide transport"/>
    <property type="evidence" value="ECO:0007669"/>
    <property type="project" value="UniProtKB-KW"/>
</dbReference>
<feature type="transmembrane region" description="Helical" evidence="9">
    <location>
        <begin position="186"/>
        <end position="205"/>
    </location>
</feature>
<evidence type="ECO:0000256" key="6">
    <source>
        <dbReference type="ARBA" id="ARBA00022989"/>
    </source>
</evidence>
<dbReference type="GO" id="GO:0005886">
    <property type="term" value="C:plasma membrane"/>
    <property type="evidence" value="ECO:0007669"/>
    <property type="project" value="UniProtKB-SubCell"/>
</dbReference>
<gene>
    <name evidence="11" type="ordered locus">Deba_0307</name>
</gene>
<keyword evidence="3" id="KW-0813">Transport</keyword>
<protein>
    <submittedName>
        <fullName evidence="11">ABC-2 type transporter</fullName>
    </submittedName>
</protein>
<feature type="transmembrane region" description="Helical" evidence="9">
    <location>
        <begin position="126"/>
        <end position="147"/>
    </location>
</feature>
<evidence type="ECO:0000259" key="10">
    <source>
        <dbReference type="Pfam" id="PF01061"/>
    </source>
</evidence>
<keyword evidence="5 9" id="KW-0812">Transmembrane</keyword>
<evidence type="ECO:0000313" key="11">
    <source>
        <dbReference type="EMBL" id="ADK83683.1"/>
    </source>
</evidence>
<evidence type="ECO:0000256" key="1">
    <source>
        <dbReference type="ARBA" id="ARBA00004651"/>
    </source>
</evidence>
<keyword evidence="8 9" id="KW-0472">Membrane</keyword>
<dbReference type="STRING" id="644282.Deba_0307"/>
<evidence type="ECO:0000256" key="4">
    <source>
        <dbReference type="ARBA" id="ARBA00022475"/>
    </source>
</evidence>
<feature type="transmembrane region" description="Helical" evidence="9">
    <location>
        <begin position="153"/>
        <end position="179"/>
    </location>
</feature>
<proteinExistence type="inferred from homology"/>
<feature type="transmembrane region" description="Helical" evidence="9">
    <location>
        <begin position="78"/>
        <end position="105"/>
    </location>
</feature>
<evidence type="ECO:0000256" key="8">
    <source>
        <dbReference type="ARBA" id="ARBA00023136"/>
    </source>
</evidence>
<dbReference type="AlphaFoldDB" id="E1QDP7"/>
<evidence type="ECO:0000256" key="5">
    <source>
        <dbReference type="ARBA" id="ARBA00022692"/>
    </source>
</evidence>
<dbReference type="KEGG" id="dbr:Deba_0307"/>
<dbReference type="Pfam" id="PF01061">
    <property type="entry name" value="ABC2_membrane"/>
    <property type="match status" value="1"/>
</dbReference>
<accession>E1QDP7</accession>
<name>E1QDP7_DESB2</name>
<dbReference type="InterPro" id="IPR013525">
    <property type="entry name" value="ABC2_TM"/>
</dbReference>
<keyword evidence="7" id="KW-0762">Sugar transport</keyword>